<accession>A0A8J1U3Q2</accession>
<keyword evidence="4 7" id="KW-0418">Kinase</keyword>
<dbReference type="GO" id="GO:0004111">
    <property type="term" value="F:creatine kinase activity"/>
    <property type="evidence" value="ECO:0007669"/>
    <property type="project" value="InterPro"/>
</dbReference>
<evidence type="ECO:0000256" key="8">
    <source>
        <dbReference type="RuleBase" id="RU000505"/>
    </source>
</evidence>
<organism evidence="9 10">
    <name type="scientific">Owenia fusiformis</name>
    <name type="common">Polychaete worm</name>
    <dbReference type="NCBI Taxonomy" id="6347"/>
    <lineage>
        <taxon>Eukaryota</taxon>
        <taxon>Metazoa</taxon>
        <taxon>Spiralia</taxon>
        <taxon>Lophotrochozoa</taxon>
        <taxon>Annelida</taxon>
        <taxon>Polychaeta</taxon>
        <taxon>Sedentaria</taxon>
        <taxon>Canalipalpata</taxon>
        <taxon>Sabellida</taxon>
        <taxon>Oweniida</taxon>
        <taxon>Oweniidae</taxon>
        <taxon>Owenia</taxon>
    </lineage>
</organism>
<keyword evidence="2 7" id="KW-0808">Transferase</keyword>
<dbReference type="GO" id="GO:0046314">
    <property type="term" value="P:phosphocreatine biosynthetic process"/>
    <property type="evidence" value="ECO:0007669"/>
    <property type="project" value="InterPro"/>
</dbReference>
<dbReference type="AlphaFoldDB" id="A0A8J1U3Q2"/>
<proteinExistence type="inferred from homology"/>
<feature type="binding site" evidence="7">
    <location>
        <begin position="293"/>
        <end position="297"/>
    </location>
    <ligand>
        <name>ATP</name>
        <dbReference type="ChEBI" id="CHEBI:30616"/>
    </ligand>
</feature>
<dbReference type="Gene3D" id="1.10.135.10">
    <property type="entry name" value="ATP:guanido phosphotransferase, N-terminal domain"/>
    <property type="match status" value="1"/>
</dbReference>
<evidence type="ECO:0000313" key="9">
    <source>
        <dbReference type="EMBL" id="CAH1785814.1"/>
    </source>
</evidence>
<dbReference type="PROSITE" id="PS51510">
    <property type="entry name" value="PHOSPHAGEN_KINASE_C"/>
    <property type="match status" value="1"/>
</dbReference>
<protein>
    <submittedName>
        <fullName evidence="9">Uncharacterized protein</fullName>
    </submittedName>
</protein>
<dbReference type="PROSITE" id="PS00112">
    <property type="entry name" value="PHOSPHAGEN_KINASE"/>
    <property type="match status" value="1"/>
</dbReference>
<evidence type="ECO:0000256" key="2">
    <source>
        <dbReference type="ARBA" id="ARBA00022679"/>
    </source>
</evidence>
<dbReference type="OrthoDB" id="430219at2759"/>
<keyword evidence="5 7" id="KW-0067">ATP-binding</keyword>
<feature type="binding site" evidence="7">
    <location>
        <position position="234"/>
    </location>
    <ligand>
        <name>ATP</name>
        <dbReference type="ChEBI" id="CHEBI:30616"/>
    </ligand>
</feature>
<dbReference type="Gene3D" id="3.30.590.10">
    <property type="entry name" value="Glutamine synthetase/guanido kinase, catalytic domain"/>
    <property type="match status" value="1"/>
</dbReference>
<dbReference type="PANTHER" id="PTHR11547">
    <property type="entry name" value="ARGININE OR CREATINE KINASE"/>
    <property type="match status" value="1"/>
</dbReference>
<dbReference type="InterPro" id="IPR036802">
    <property type="entry name" value="ATP-guanido_PTrfase_N_sf"/>
</dbReference>
<evidence type="ECO:0000256" key="3">
    <source>
        <dbReference type="ARBA" id="ARBA00022741"/>
    </source>
</evidence>
<dbReference type="PROSITE" id="PS51509">
    <property type="entry name" value="PHOSPHAGEN_KINASE_N"/>
    <property type="match status" value="1"/>
</dbReference>
<dbReference type="GO" id="GO:0005524">
    <property type="term" value="F:ATP binding"/>
    <property type="evidence" value="ECO:0007669"/>
    <property type="project" value="UniProtKB-UniRule"/>
</dbReference>
<dbReference type="InterPro" id="IPR022414">
    <property type="entry name" value="ATP-guanido_PTrfase_cat"/>
</dbReference>
<evidence type="ECO:0000256" key="1">
    <source>
        <dbReference type="ARBA" id="ARBA00006798"/>
    </source>
</evidence>
<sequence length="407" mass="45738">MANEEPLQFDRVMDPQLAKNEFPTFKDDNRSLMRKHLTKALWDKLKDHKTKTAGWTLAQAINTGVVNSDSLVGCHAGDSESYTDFKELFDPVIEEYHGGYGPERKHVTDLDPAKLKGDIEKKSNIKSTRIRCARNLFGFPLNPGSTKEQRLQIEELMKKVCAGLTGDLAGTYYSIASMTEEQHKQLVADHFLFRPGDRFQAASAYHNYWPAGRGIFHNKEKTFLLWFNEGDHIRIISMQQGGDVKAVFDRLCRGVKAIEAGILKNTGNKQAFLCDDHLGMLTCCPSNLGTGLRGGVHIILPTLFKTKGLKELDTLVRSLGCQVRGTHGEHTEIVDTCDISNFHRIGRAEYELVQNMIDTVNLLNKMEDEEAAKLKESWSIRRVALTLAAPLSLVLIAAIARKINKLW</sequence>
<feature type="binding site" evidence="7">
    <location>
        <position position="190"/>
    </location>
    <ligand>
        <name>ATP</name>
        <dbReference type="ChEBI" id="CHEBI:30616"/>
    </ligand>
</feature>
<dbReference type="SUPFAM" id="SSF48034">
    <property type="entry name" value="Guanido kinase N-terminal domain"/>
    <property type="match status" value="1"/>
</dbReference>
<dbReference type="FunFam" id="3.30.590.10:FF:000006">
    <property type="entry name" value="Arginine kinase 1"/>
    <property type="match status" value="1"/>
</dbReference>
<comment type="similarity">
    <text evidence="1 6 8">Belongs to the ATP:guanido phosphotransferase family.</text>
</comment>
<dbReference type="FunFam" id="1.10.135.10:FF:000003">
    <property type="entry name" value="Three-domain arginine kinase"/>
    <property type="match status" value="1"/>
</dbReference>
<gene>
    <name evidence="9" type="ORF">OFUS_LOCUS11820</name>
</gene>
<dbReference type="Proteomes" id="UP000749559">
    <property type="component" value="Unassembled WGS sequence"/>
</dbReference>
<dbReference type="SUPFAM" id="SSF55931">
    <property type="entry name" value="Glutamine synthetase/guanido kinase"/>
    <property type="match status" value="1"/>
</dbReference>
<dbReference type="CDD" id="cd07931">
    <property type="entry name" value="eukaryotic_phosphagen_kinases"/>
    <property type="match status" value="1"/>
</dbReference>
<feature type="binding site" evidence="7">
    <location>
        <begin position="127"/>
        <end position="131"/>
    </location>
    <ligand>
        <name>ATP</name>
        <dbReference type="ChEBI" id="CHEBI:30616"/>
    </ligand>
</feature>
<dbReference type="Pfam" id="PF00217">
    <property type="entry name" value="ATP-gua_Ptrans"/>
    <property type="match status" value="1"/>
</dbReference>
<keyword evidence="3 7" id="KW-0547">Nucleotide-binding</keyword>
<evidence type="ECO:0000256" key="5">
    <source>
        <dbReference type="ARBA" id="ARBA00022840"/>
    </source>
</evidence>
<dbReference type="PANTHER" id="PTHR11547:SF38">
    <property type="entry name" value="ARGININE KINASE 1-RELATED"/>
    <property type="match status" value="1"/>
</dbReference>
<dbReference type="InterPro" id="IPR022413">
    <property type="entry name" value="ATP-guanido_PTrfase_N"/>
</dbReference>
<dbReference type="InterPro" id="IPR000749">
    <property type="entry name" value="ATP-guanido_PTrfase"/>
</dbReference>
<reference evidence="9" key="1">
    <citation type="submission" date="2022-03" db="EMBL/GenBank/DDBJ databases">
        <authorList>
            <person name="Martin C."/>
        </authorList>
    </citation>
    <scope>NUCLEOTIDE SEQUENCE</scope>
</reference>
<dbReference type="InterPro" id="IPR022415">
    <property type="entry name" value="ATP-guanido_PTrfase_AS"/>
</dbReference>
<comment type="caution">
    <text evidence="9">The sequence shown here is derived from an EMBL/GenBank/DDBJ whole genome shotgun (WGS) entry which is preliminary data.</text>
</comment>
<dbReference type="InterPro" id="IPR014746">
    <property type="entry name" value="Gln_synth/guanido_kin_cat_dom"/>
</dbReference>
<dbReference type="GO" id="GO:0004054">
    <property type="term" value="F:arginine kinase activity"/>
    <property type="evidence" value="ECO:0007669"/>
    <property type="project" value="UniProtKB-ARBA"/>
</dbReference>
<keyword evidence="10" id="KW-1185">Reference proteome</keyword>
<evidence type="ECO:0000256" key="6">
    <source>
        <dbReference type="PROSITE-ProRule" id="PRU00842"/>
    </source>
</evidence>
<evidence type="ECO:0000313" key="10">
    <source>
        <dbReference type="Proteomes" id="UP000749559"/>
    </source>
</evidence>
<evidence type="ECO:0000256" key="7">
    <source>
        <dbReference type="PROSITE-ProRule" id="PRU00843"/>
    </source>
</evidence>
<feature type="binding site" evidence="7">
    <location>
        <begin position="324"/>
        <end position="329"/>
    </location>
    <ligand>
        <name>ATP</name>
        <dbReference type="ChEBI" id="CHEBI:30616"/>
    </ligand>
</feature>
<dbReference type="GO" id="GO:0005615">
    <property type="term" value="C:extracellular space"/>
    <property type="evidence" value="ECO:0007669"/>
    <property type="project" value="TreeGrafter"/>
</dbReference>
<evidence type="ECO:0000256" key="4">
    <source>
        <dbReference type="ARBA" id="ARBA00022777"/>
    </source>
</evidence>
<name>A0A8J1U3Q2_OWEFU</name>
<dbReference type="Pfam" id="PF02807">
    <property type="entry name" value="ATP-gua_PtransN"/>
    <property type="match status" value="1"/>
</dbReference>
<dbReference type="EMBL" id="CAIIXF020000006">
    <property type="protein sequence ID" value="CAH1785814.1"/>
    <property type="molecule type" value="Genomic_DNA"/>
</dbReference>